<evidence type="ECO:0000313" key="2">
    <source>
        <dbReference type="EMBL" id="SFS01451.1"/>
    </source>
</evidence>
<feature type="region of interest" description="Disordered" evidence="1">
    <location>
        <begin position="269"/>
        <end position="300"/>
    </location>
</feature>
<sequence>MPTQGSTAMPDSQQTLENTVVPETAQPESSSGDTCRFCASRQFKRSRLHTGDLLTLLRLRRPARCLKCGQLQTISLKTAKSALPAGNRNGPTHEVRLPQPAQPIVPAPPVAQPIPPVQPVRDSRTVRPVALTESGVRAQHADNRDAIPHALLRDALDIRCQYCPAQAFRRSRFRLQDVMQILTMRYSVRCLRCGQRQVVNFMVAASGVPSSYKQARALRNTETWEQFTASAAPPAPRVKATAPLAPVIGQTYTLKDIPVGQEVALPTTMKQEHRLRESKPTPASVPAAPVKRRSEDESIW</sequence>
<organism evidence="2 3">
    <name type="scientific">Granulicella pectinivorans</name>
    <dbReference type="NCBI Taxonomy" id="474950"/>
    <lineage>
        <taxon>Bacteria</taxon>
        <taxon>Pseudomonadati</taxon>
        <taxon>Acidobacteriota</taxon>
        <taxon>Terriglobia</taxon>
        <taxon>Terriglobales</taxon>
        <taxon>Acidobacteriaceae</taxon>
        <taxon>Granulicella</taxon>
    </lineage>
</organism>
<gene>
    <name evidence="2" type="ORF">SAMN05421771_0579</name>
</gene>
<dbReference type="RefSeq" id="WP_141223787.1">
    <property type="nucleotide sequence ID" value="NZ_FOZL01000001.1"/>
</dbReference>
<reference evidence="2 3" key="1">
    <citation type="submission" date="2016-10" db="EMBL/GenBank/DDBJ databases">
        <authorList>
            <person name="de Groot N.N."/>
        </authorList>
    </citation>
    <scope>NUCLEOTIDE SEQUENCE [LARGE SCALE GENOMIC DNA]</scope>
    <source>
        <strain evidence="2 3">DSM 21001</strain>
    </source>
</reference>
<proteinExistence type="predicted"/>
<dbReference type="OrthoDB" id="123310at2"/>
<evidence type="ECO:0000256" key="1">
    <source>
        <dbReference type="SAM" id="MobiDB-lite"/>
    </source>
</evidence>
<name>A0A1I6LD85_9BACT</name>
<dbReference type="STRING" id="474950.SAMN05421771_0579"/>
<keyword evidence="3" id="KW-1185">Reference proteome</keyword>
<feature type="compositionally biased region" description="Basic and acidic residues" evidence="1">
    <location>
        <begin position="270"/>
        <end position="279"/>
    </location>
</feature>
<protein>
    <submittedName>
        <fullName evidence="2">Uncharacterized protein</fullName>
    </submittedName>
</protein>
<evidence type="ECO:0000313" key="3">
    <source>
        <dbReference type="Proteomes" id="UP000199024"/>
    </source>
</evidence>
<dbReference type="Proteomes" id="UP000199024">
    <property type="component" value="Unassembled WGS sequence"/>
</dbReference>
<dbReference type="AlphaFoldDB" id="A0A1I6LD85"/>
<dbReference type="EMBL" id="FOZL01000001">
    <property type="protein sequence ID" value="SFS01451.1"/>
    <property type="molecule type" value="Genomic_DNA"/>
</dbReference>
<accession>A0A1I6LD85</accession>